<keyword evidence="1" id="KW-1133">Transmembrane helix</keyword>
<protein>
    <submittedName>
        <fullName evidence="2">Uncharacterized protein</fullName>
    </submittedName>
</protein>
<accession>A0A846WTK4</accession>
<sequence length="99" mass="10984">MSSKSSDTNPLLVGAVLVIGAVIWFVIHFWYLVVGLIAAGALVFVVIKLARRNAARREHLEAEKAAMLARCEEENKRYDADPERYLSALHPDSTMGTQN</sequence>
<dbReference type="EMBL" id="JAAXPC010000026">
    <property type="protein sequence ID" value="NKY04979.1"/>
    <property type="molecule type" value="Genomic_DNA"/>
</dbReference>
<evidence type="ECO:0000256" key="1">
    <source>
        <dbReference type="SAM" id="Phobius"/>
    </source>
</evidence>
<name>A0A846WTK4_9ACTN</name>
<keyword evidence="1" id="KW-0812">Transmembrane</keyword>
<gene>
    <name evidence="2" type="ORF">HGA05_25800</name>
</gene>
<evidence type="ECO:0000313" key="2">
    <source>
        <dbReference type="EMBL" id="NKY04979.1"/>
    </source>
</evidence>
<organism evidence="2 3">
    <name type="scientific">Gordonia polyisoprenivorans</name>
    <dbReference type="NCBI Taxonomy" id="84595"/>
    <lineage>
        <taxon>Bacteria</taxon>
        <taxon>Bacillati</taxon>
        <taxon>Actinomycetota</taxon>
        <taxon>Actinomycetes</taxon>
        <taxon>Mycobacteriales</taxon>
        <taxon>Gordoniaceae</taxon>
        <taxon>Gordonia</taxon>
    </lineage>
</organism>
<feature type="transmembrane region" description="Helical" evidence="1">
    <location>
        <begin position="9"/>
        <end position="27"/>
    </location>
</feature>
<dbReference type="AlphaFoldDB" id="A0A846WTK4"/>
<comment type="caution">
    <text evidence="2">The sequence shown here is derived from an EMBL/GenBank/DDBJ whole genome shotgun (WGS) entry which is preliminary data.</text>
</comment>
<reference evidence="2 3" key="1">
    <citation type="submission" date="2020-04" db="EMBL/GenBank/DDBJ databases">
        <title>MicrobeNet Type strains.</title>
        <authorList>
            <person name="Nicholson A.C."/>
        </authorList>
    </citation>
    <scope>NUCLEOTIDE SEQUENCE [LARGE SCALE GENOMIC DNA]</scope>
    <source>
        <strain evidence="2 3">ATCC BAA-14</strain>
    </source>
</reference>
<evidence type="ECO:0000313" key="3">
    <source>
        <dbReference type="Proteomes" id="UP000563898"/>
    </source>
</evidence>
<dbReference type="RefSeq" id="WP_006372039.1">
    <property type="nucleotide sequence ID" value="NZ_CP073075.1"/>
</dbReference>
<proteinExistence type="predicted"/>
<keyword evidence="1" id="KW-0472">Membrane</keyword>
<dbReference type="Proteomes" id="UP000563898">
    <property type="component" value="Unassembled WGS sequence"/>
</dbReference>